<dbReference type="FunFam" id="3.10.290.10:FF:000003">
    <property type="entry name" value="Pseudouridine synthase"/>
    <property type="match status" value="1"/>
</dbReference>
<organism evidence="7">
    <name type="scientific">Tepidanaerobacter syntrophicus</name>
    <dbReference type="NCBI Taxonomy" id="224999"/>
    <lineage>
        <taxon>Bacteria</taxon>
        <taxon>Bacillati</taxon>
        <taxon>Bacillota</taxon>
        <taxon>Clostridia</taxon>
        <taxon>Thermosediminibacterales</taxon>
        <taxon>Tepidanaerobacteraceae</taxon>
        <taxon>Tepidanaerobacter</taxon>
    </lineage>
</organism>
<dbReference type="Proteomes" id="UP000062160">
    <property type="component" value="Unassembled WGS sequence"/>
</dbReference>
<dbReference type="NCBIfam" id="TIGR00093">
    <property type="entry name" value="pseudouridine synthase"/>
    <property type="match status" value="1"/>
</dbReference>
<evidence type="ECO:0000313" key="7">
    <source>
        <dbReference type="EMBL" id="GAQ26152.1"/>
    </source>
</evidence>
<dbReference type="Pfam" id="PF00849">
    <property type="entry name" value="PseudoU_synth_2"/>
    <property type="match status" value="1"/>
</dbReference>
<sequence length="237" mass="26821">MQVRLQKYLSQAGIASRRACEKLILDGRVTVNGKIIRELGTKIDPEVDKVRVDGKACRLESRFIYIAMNKPEGVITTVKDTHGRPTILDLLPKFPERIFPVGRLDKDTKGLILLTNDGQAAYKITHPKFNITKTYIARIKGIIDNKKVTTLEKGIKLEDGITAPAKIDILDVSRDSTIVKIKIHEGKKRQIRRMFESVGHPVLELTRTHIGNISLCGLQPGKWRYLSQDEINYIKNL</sequence>
<dbReference type="GO" id="GO:0003723">
    <property type="term" value="F:RNA binding"/>
    <property type="evidence" value="ECO:0007669"/>
    <property type="project" value="UniProtKB-KW"/>
</dbReference>
<dbReference type="SUPFAM" id="SSF55120">
    <property type="entry name" value="Pseudouridine synthase"/>
    <property type="match status" value="1"/>
</dbReference>
<dbReference type="EC" id="5.4.99.-" evidence="5"/>
<name>A0A0U9I5Y9_9FIRM</name>
<evidence type="ECO:0000256" key="3">
    <source>
        <dbReference type="ARBA" id="ARBA00023235"/>
    </source>
</evidence>
<gene>
    <name evidence="7" type="ORF">TSYNT_9411</name>
</gene>
<dbReference type="PANTHER" id="PTHR47683:SF2">
    <property type="entry name" value="RNA-BINDING S4 DOMAIN-CONTAINING PROTEIN"/>
    <property type="match status" value="1"/>
</dbReference>
<proteinExistence type="inferred from homology"/>
<dbReference type="FunFam" id="3.30.70.1560:FF:000001">
    <property type="entry name" value="Pseudouridine synthase"/>
    <property type="match status" value="1"/>
</dbReference>
<evidence type="ECO:0000256" key="1">
    <source>
        <dbReference type="ARBA" id="ARBA00008348"/>
    </source>
</evidence>
<accession>A0A0U9I5Y9</accession>
<dbReference type="STRING" id="224999.GCA_001485475_02191"/>
<dbReference type="InterPro" id="IPR020103">
    <property type="entry name" value="PsdUridine_synth_cat_dom_sf"/>
</dbReference>
<evidence type="ECO:0000256" key="5">
    <source>
        <dbReference type="RuleBase" id="RU003887"/>
    </source>
</evidence>
<dbReference type="Gene3D" id="3.30.70.580">
    <property type="entry name" value="Pseudouridine synthase I, catalytic domain, N-terminal subdomain"/>
    <property type="match status" value="1"/>
</dbReference>
<dbReference type="Gene3D" id="3.10.290.10">
    <property type="entry name" value="RNA-binding S4 domain"/>
    <property type="match status" value="1"/>
</dbReference>
<dbReference type="InterPro" id="IPR050343">
    <property type="entry name" value="RsuA_PseudoU_synthase"/>
</dbReference>
<dbReference type="PROSITE" id="PS50889">
    <property type="entry name" value="S4"/>
    <property type="match status" value="1"/>
</dbReference>
<dbReference type="InterPro" id="IPR002942">
    <property type="entry name" value="S4_RNA-bd"/>
</dbReference>
<dbReference type="Gene3D" id="3.30.70.1560">
    <property type="entry name" value="Alpha-L RNA-binding motif"/>
    <property type="match status" value="1"/>
</dbReference>
<dbReference type="GO" id="GO:0005829">
    <property type="term" value="C:cytosol"/>
    <property type="evidence" value="ECO:0007669"/>
    <property type="project" value="UniProtKB-ARBA"/>
</dbReference>
<dbReference type="InterPro" id="IPR020094">
    <property type="entry name" value="TruA/RsuA/RluB/E/F_N"/>
</dbReference>
<dbReference type="CDD" id="cd00165">
    <property type="entry name" value="S4"/>
    <property type="match status" value="1"/>
</dbReference>
<feature type="domain" description="RNA-binding S4" evidence="6">
    <location>
        <begin position="3"/>
        <end position="64"/>
    </location>
</feature>
<dbReference type="AlphaFoldDB" id="A0A0U9I5Y9"/>
<dbReference type="PROSITE" id="PS01149">
    <property type="entry name" value="PSI_RSU"/>
    <property type="match status" value="1"/>
</dbReference>
<dbReference type="GO" id="GO:0120159">
    <property type="term" value="F:rRNA pseudouridine synthase activity"/>
    <property type="evidence" value="ECO:0007669"/>
    <property type="project" value="UniProtKB-ARBA"/>
</dbReference>
<dbReference type="SUPFAM" id="SSF55174">
    <property type="entry name" value="Alpha-L RNA-binding motif"/>
    <property type="match status" value="1"/>
</dbReference>
<dbReference type="EMBL" id="DF977003">
    <property type="protein sequence ID" value="GAQ26152.1"/>
    <property type="molecule type" value="Genomic_DNA"/>
</dbReference>
<dbReference type="SMART" id="SM00363">
    <property type="entry name" value="S4"/>
    <property type="match status" value="1"/>
</dbReference>
<keyword evidence="8" id="KW-1185">Reference proteome</keyword>
<dbReference type="GO" id="GO:0000455">
    <property type="term" value="P:enzyme-directed rRNA pseudouridine synthesis"/>
    <property type="evidence" value="ECO:0007669"/>
    <property type="project" value="UniProtKB-ARBA"/>
</dbReference>
<dbReference type="InterPro" id="IPR006145">
    <property type="entry name" value="PsdUridine_synth_RsuA/RluA"/>
</dbReference>
<evidence type="ECO:0000259" key="6">
    <source>
        <dbReference type="SMART" id="SM00363"/>
    </source>
</evidence>
<keyword evidence="3 5" id="KW-0413">Isomerase</keyword>
<dbReference type="InterPro" id="IPR000748">
    <property type="entry name" value="PsdUridine_synth_RsuA/RluB/E/F"/>
</dbReference>
<dbReference type="Pfam" id="PF01479">
    <property type="entry name" value="S4"/>
    <property type="match status" value="1"/>
</dbReference>
<keyword evidence="2 4" id="KW-0694">RNA-binding</keyword>
<evidence type="ECO:0000256" key="4">
    <source>
        <dbReference type="PROSITE-ProRule" id="PRU00182"/>
    </source>
</evidence>
<dbReference type="PANTHER" id="PTHR47683">
    <property type="entry name" value="PSEUDOURIDINE SYNTHASE FAMILY PROTEIN-RELATED"/>
    <property type="match status" value="1"/>
</dbReference>
<dbReference type="InterPro" id="IPR018496">
    <property type="entry name" value="PsdUridine_synth_RsuA/RluB_CS"/>
</dbReference>
<dbReference type="InterPro" id="IPR036986">
    <property type="entry name" value="S4_RNA-bd_sf"/>
</dbReference>
<reference evidence="7" key="1">
    <citation type="journal article" date="2016" name="Genome Announc.">
        <title>Draft Genome Sequence of the Syntrophic Lactate-Degrading Bacterium Tepidanaerobacter syntrophicus JLT.</title>
        <authorList>
            <person name="Matsuura N."/>
            <person name="Ohashi A."/>
            <person name="Tourlousse D.M."/>
            <person name="Sekiguchi Y."/>
        </authorList>
    </citation>
    <scope>NUCLEOTIDE SEQUENCE [LARGE SCALE GENOMIC DNA]</scope>
    <source>
        <strain evidence="7">JL</strain>
    </source>
</reference>
<dbReference type="CDD" id="cd02870">
    <property type="entry name" value="PseudoU_synth_RsuA_like"/>
    <property type="match status" value="1"/>
</dbReference>
<evidence type="ECO:0000313" key="8">
    <source>
        <dbReference type="Proteomes" id="UP000062160"/>
    </source>
</evidence>
<dbReference type="InterPro" id="IPR042092">
    <property type="entry name" value="PsdUridine_s_RsuA/RluB/E/F_cat"/>
</dbReference>
<comment type="similarity">
    <text evidence="1 5">Belongs to the pseudouridine synthase RsuA family.</text>
</comment>
<protein>
    <recommendedName>
        <fullName evidence="5">Pseudouridine synthase</fullName>
        <ecNumber evidence="5">5.4.99.-</ecNumber>
    </recommendedName>
</protein>
<evidence type="ECO:0000256" key="2">
    <source>
        <dbReference type="ARBA" id="ARBA00022884"/>
    </source>
</evidence>